<proteinExistence type="predicted"/>
<dbReference type="AlphaFoldDB" id="A0A814RTZ3"/>
<feature type="transmembrane region" description="Helical" evidence="5">
    <location>
        <begin position="78"/>
        <end position="98"/>
    </location>
</feature>
<dbReference type="PANTHER" id="PTHR12778">
    <property type="entry name" value="SOLUTE CARRIER FAMILY 33 ACETYL-COA TRANSPORTER -RELATED"/>
    <property type="match status" value="1"/>
</dbReference>
<sequence>MVLKENIFICRILLIIILYLLQGYIQGLISSIPLYLSSYNASWQEQSIFSWAFYPFSFKILWAPILDSIYSYRFGRYLTWLIPIQIIIGIIIIIISFYLESLLINLQIIPLTISFFLIYFLIASQDIVVDGWSILLFTSSNPQWTSISDFMNKYIRKPLSLPQRSSGLFSLQQFTFIGGIGFIFISLIILLIFFFNQPSNKTMNINKQKQIHTKLDLFETYSSILKLFQKQCMRESALILVTFDIGFAATNYMTILTLSEYGIKRDTIALLNIPSIVIHILVPLYMSRIRHPLIWFTYGYIPRLISAVIIAIYIYFIPQILHQWYFYPSLILLFCLNQTVLFIMVVSRVGFSARISEPQIAGTYMTLLATISNLGQSLLSTLVFYIANWLPKLDAYFIEVGGCVLLGLIWIKFFWNTLKHLDRLPVEQWYLKPSVDVNITIDYEPTTAVKYN</sequence>
<dbReference type="PANTHER" id="PTHR12778:SF9">
    <property type="entry name" value="ACETYL-COENZYME A TRANSPORTER 1"/>
    <property type="match status" value="1"/>
</dbReference>
<protein>
    <submittedName>
        <fullName evidence="6">Uncharacterized protein</fullName>
    </submittedName>
</protein>
<dbReference type="InterPro" id="IPR024371">
    <property type="entry name" value="AcetylCoA_trans_1-like"/>
</dbReference>
<reference evidence="6" key="1">
    <citation type="submission" date="2021-02" db="EMBL/GenBank/DDBJ databases">
        <authorList>
            <person name="Nowell W R."/>
        </authorList>
    </citation>
    <scope>NUCLEOTIDE SEQUENCE</scope>
</reference>
<evidence type="ECO:0000256" key="5">
    <source>
        <dbReference type="SAM" id="Phobius"/>
    </source>
</evidence>
<dbReference type="Pfam" id="PF13000">
    <property type="entry name" value="Acatn"/>
    <property type="match status" value="2"/>
</dbReference>
<evidence type="ECO:0000313" key="6">
    <source>
        <dbReference type="EMBL" id="CAF1137365.1"/>
    </source>
</evidence>
<feature type="transmembrane region" description="Helical" evidence="5">
    <location>
        <begin position="236"/>
        <end position="255"/>
    </location>
</feature>
<feature type="transmembrane region" description="Helical" evidence="5">
    <location>
        <begin position="367"/>
        <end position="390"/>
    </location>
</feature>
<dbReference type="GO" id="GO:0016020">
    <property type="term" value="C:membrane"/>
    <property type="evidence" value="ECO:0007669"/>
    <property type="project" value="UniProtKB-SubCell"/>
</dbReference>
<dbReference type="Proteomes" id="UP000663864">
    <property type="component" value="Unassembled WGS sequence"/>
</dbReference>
<comment type="caution">
    <text evidence="6">The sequence shown here is derived from an EMBL/GenBank/DDBJ whole genome shotgun (WGS) entry which is preliminary data.</text>
</comment>
<keyword evidence="4 5" id="KW-0472">Membrane</keyword>
<feature type="transmembrane region" description="Helical" evidence="5">
    <location>
        <begin position="104"/>
        <end position="122"/>
    </location>
</feature>
<feature type="transmembrane region" description="Helical" evidence="5">
    <location>
        <begin position="12"/>
        <end position="36"/>
    </location>
</feature>
<feature type="transmembrane region" description="Helical" evidence="5">
    <location>
        <begin position="324"/>
        <end position="346"/>
    </location>
</feature>
<feature type="transmembrane region" description="Helical" evidence="5">
    <location>
        <begin position="171"/>
        <end position="195"/>
    </location>
</feature>
<dbReference type="SUPFAM" id="SSF103473">
    <property type="entry name" value="MFS general substrate transporter"/>
    <property type="match status" value="1"/>
</dbReference>
<dbReference type="GO" id="GO:0008521">
    <property type="term" value="F:acetyl-CoA transmembrane transporter activity"/>
    <property type="evidence" value="ECO:0007669"/>
    <property type="project" value="InterPro"/>
</dbReference>
<dbReference type="InterPro" id="IPR004752">
    <property type="entry name" value="AmpG_permease/AT-1"/>
</dbReference>
<feature type="transmembrane region" description="Helical" evidence="5">
    <location>
        <begin position="396"/>
        <end position="415"/>
    </location>
</feature>
<keyword evidence="2 5" id="KW-0812">Transmembrane</keyword>
<organism evidence="6 7">
    <name type="scientific">Rotaria sordida</name>
    <dbReference type="NCBI Taxonomy" id="392033"/>
    <lineage>
        <taxon>Eukaryota</taxon>
        <taxon>Metazoa</taxon>
        <taxon>Spiralia</taxon>
        <taxon>Gnathifera</taxon>
        <taxon>Rotifera</taxon>
        <taxon>Eurotatoria</taxon>
        <taxon>Bdelloidea</taxon>
        <taxon>Philodinida</taxon>
        <taxon>Philodinidae</taxon>
        <taxon>Rotaria</taxon>
    </lineage>
</organism>
<evidence type="ECO:0000313" key="7">
    <source>
        <dbReference type="Proteomes" id="UP000663864"/>
    </source>
</evidence>
<evidence type="ECO:0000256" key="4">
    <source>
        <dbReference type="ARBA" id="ARBA00023136"/>
    </source>
</evidence>
<dbReference type="EMBL" id="CAJNOT010001060">
    <property type="protein sequence ID" value="CAF1137365.1"/>
    <property type="molecule type" value="Genomic_DNA"/>
</dbReference>
<comment type="subcellular location">
    <subcellularLocation>
        <location evidence="1">Membrane</location>
        <topology evidence="1">Multi-pass membrane protein</topology>
    </subcellularLocation>
</comment>
<dbReference type="GO" id="GO:0035348">
    <property type="term" value="P:acetyl-CoA transmembrane transport"/>
    <property type="evidence" value="ECO:0007669"/>
    <property type="project" value="InterPro"/>
</dbReference>
<evidence type="ECO:0000256" key="3">
    <source>
        <dbReference type="ARBA" id="ARBA00022989"/>
    </source>
</evidence>
<keyword evidence="3 5" id="KW-1133">Transmembrane helix</keyword>
<gene>
    <name evidence="6" type="ORF">ZHD862_LOCUS19456</name>
</gene>
<evidence type="ECO:0000256" key="1">
    <source>
        <dbReference type="ARBA" id="ARBA00004141"/>
    </source>
</evidence>
<feature type="transmembrane region" description="Helical" evidence="5">
    <location>
        <begin position="267"/>
        <end position="286"/>
    </location>
</feature>
<dbReference type="Gene3D" id="1.20.1250.20">
    <property type="entry name" value="MFS general substrate transporter like domains"/>
    <property type="match status" value="1"/>
</dbReference>
<name>A0A814RTZ3_9BILA</name>
<evidence type="ECO:0000256" key="2">
    <source>
        <dbReference type="ARBA" id="ARBA00022692"/>
    </source>
</evidence>
<dbReference type="InterPro" id="IPR036259">
    <property type="entry name" value="MFS_trans_sf"/>
</dbReference>
<accession>A0A814RTZ3</accession>
<feature type="transmembrane region" description="Helical" evidence="5">
    <location>
        <begin position="293"/>
        <end position="318"/>
    </location>
</feature>